<reference evidence="2" key="1">
    <citation type="submission" date="2023-07" db="EMBL/GenBank/DDBJ databases">
        <title>Chromosome-level Genome Assembly of Striped Snakehead (Channa striata).</title>
        <authorList>
            <person name="Liu H."/>
        </authorList>
    </citation>
    <scope>NUCLEOTIDE SEQUENCE</scope>
    <source>
        <strain evidence="2">Gz</strain>
        <tissue evidence="2">Muscle</tissue>
    </source>
</reference>
<feature type="region of interest" description="Disordered" evidence="1">
    <location>
        <begin position="9"/>
        <end position="29"/>
    </location>
</feature>
<dbReference type="GO" id="GO:0005930">
    <property type="term" value="C:axoneme"/>
    <property type="evidence" value="ECO:0007669"/>
    <property type="project" value="TreeGrafter"/>
</dbReference>
<dbReference type="EMBL" id="JAUPFM010000016">
    <property type="protein sequence ID" value="KAK2825913.1"/>
    <property type="molecule type" value="Genomic_DNA"/>
</dbReference>
<dbReference type="Proteomes" id="UP001187415">
    <property type="component" value="Unassembled WGS sequence"/>
</dbReference>
<evidence type="ECO:0008006" key="4">
    <source>
        <dbReference type="Google" id="ProtNLM"/>
    </source>
</evidence>
<organism evidence="2 3">
    <name type="scientific">Channa striata</name>
    <name type="common">Snakehead murrel</name>
    <name type="synonym">Ophicephalus striatus</name>
    <dbReference type="NCBI Taxonomy" id="64152"/>
    <lineage>
        <taxon>Eukaryota</taxon>
        <taxon>Metazoa</taxon>
        <taxon>Chordata</taxon>
        <taxon>Craniata</taxon>
        <taxon>Vertebrata</taxon>
        <taxon>Euteleostomi</taxon>
        <taxon>Actinopterygii</taxon>
        <taxon>Neopterygii</taxon>
        <taxon>Teleostei</taxon>
        <taxon>Neoteleostei</taxon>
        <taxon>Acanthomorphata</taxon>
        <taxon>Anabantaria</taxon>
        <taxon>Anabantiformes</taxon>
        <taxon>Channoidei</taxon>
        <taxon>Channidae</taxon>
        <taxon>Channa</taxon>
    </lineage>
</organism>
<name>A0AA88LX30_CHASR</name>
<dbReference type="PANTHER" id="PTHR14917">
    <property type="entry name" value="SPERMATOGENESIS-ASSOCIATED PROTEIN 7"/>
    <property type="match status" value="1"/>
</dbReference>
<dbReference type="PANTHER" id="PTHR14917:SF4">
    <property type="entry name" value="SPERMATOGENESIS-ASSOCIATED 7"/>
    <property type="match status" value="1"/>
</dbReference>
<feature type="region of interest" description="Disordered" evidence="1">
    <location>
        <begin position="348"/>
        <end position="375"/>
    </location>
</feature>
<accession>A0AA88LX30</accession>
<evidence type="ECO:0000313" key="3">
    <source>
        <dbReference type="Proteomes" id="UP001187415"/>
    </source>
</evidence>
<dbReference type="InterPro" id="IPR029357">
    <property type="entry name" value="SPATA7"/>
</dbReference>
<dbReference type="GO" id="GO:0036064">
    <property type="term" value="C:ciliary basal body"/>
    <property type="evidence" value="ECO:0007669"/>
    <property type="project" value="TreeGrafter"/>
</dbReference>
<feature type="region of interest" description="Disordered" evidence="1">
    <location>
        <begin position="181"/>
        <end position="215"/>
    </location>
</feature>
<dbReference type="AlphaFoldDB" id="A0AA88LX30"/>
<proteinExistence type="predicted"/>
<evidence type="ECO:0000313" key="2">
    <source>
        <dbReference type="EMBL" id="KAK2825913.1"/>
    </source>
</evidence>
<evidence type="ECO:0000256" key="1">
    <source>
        <dbReference type="SAM" id="MobiDB-lite"/>
    </source>
</evidence>
<dbReference type="GO" id="GO:0120206">
    <property type="term" value="C:photoreceptor distal connecting cilium"/>
    <property type="evidence" value="ECO:0007669"/>
    <property type="project" value="TreeGrafter"/>
</dbReference>
<dbReference type="Pfam" id="PF15244">
    <property type="entry name" value="HSD3"/>
    <property type="match status" value="1"/>
</dbReference>
<feature type="region of interest" description="Disordered" evidence="1">
    <location>
        <begin position="254"/>
        <end position="284"/>
    </location>
</feature>
<keyword evidence="3" id="KW-1185">Reference proteome</keyword>
<dbReference type="GO" id="GO:0045494">
    <property type="term" value="P:photoreceptor cell maintenance"/>
    <property type="evidence" value="ECO:0007669"/>
    <property type="project" value="TreeGrafter"/>
</dbReference>
<feature type="compositionally biased region" description="Basic and acidic residues" evidence="1">
    <location>
        <begin position="363"/>
        <end position="375"/>
    </location>
</feature>
<dbReference type="GO" id="GO:0000226">
    <property type="term" value="P:microtubule cytoskeleton organization"/>
    <property type="evidence" value="ECO:0007669"/>
    <property type="project" value="TreeGrafter"/>
</dbReference>
<feature type="compositionally biased region" description="Polar residues" evidence="1">
    <location>
        <begin position="352"/>
        <end position="362"/>
    </location>
</feature>
<gene>
    <name evidence="2" type="ORF">Q5P01_020127</name>
</gene>
<protein>
    <recommendedName>
        <fullName evidence="4">Spermatogenesis associated 7</fullName>
    </recommendedName>
</protein>
<dbReference type="GO" id="GO:0120200">
    <property type="term" value="C:rod photoreceptor outer segment"/>
    <property type="evidence" value="ECO:0007669"/>
    <property type="project" value="TreeGrafter"/>
</dbReference>
<comment type="caution">
    <text evidence="2">The sequence shown here is derived from an EMBL/GenBank/DDBJ whole genome shotgun (WGS) entry which is preliminary data.</text>
</comment>
<sequence length="539" mass="62105">MLWEPFEELSQGLEERTPFPTSHGGGLVHKRNRSVSKQATLRTRFRQRGEQRQRMLSSLSFPKRTTTPTFTGISSKDYPLIVLQPVTEHMAQGGKSELHDKSAGWKHYVIRMECILRTGEQPWDEGQTLKSIPFYPPSTSKMAQSMIKDHMVSHYKKVYSAKAVIDTSAPKSLIHSVKYNDQIRKNHSRKGARPQSAHSLTHRNTRASCSQPSRLSVPYDDSPFLSSRCSMVSSPRLSTSFHPKEIVYSSCKVHSQNHSHHNRPTSQIKYRSSEDALHRKQSASSLEASGDQICYKTFQDPWQKTYSGDLLQKHSQHFTEDKPFTPKTLKSDKSSYLLKYRFYRAPQKKPTQDCSNSRLTQQETHRGSTKNKDYSKEFDELTQGFDTELQWSENEMNGLYFSACGQHTGENKSRDHYFDSSSRVPPEAGKSPIMMSVSAEEEELMYLEFICAVTDDILSRGHFSDKVLDLVIDRHIDMNRHLLDEDKMRHLLDVLRKDFEKPINRSTSSTEVEKKKENDLLNTLLPHLESKLTKQQKVR</sequence>